<reference evidence="8 9" key="1">
    <citation type="submission" date="2019-08" db="EMBL/GenBank/DDBJ databases">
        <title>Genomic characterization of a novel candidate phylum (ARYD3) from a high temperature, high salinity tertiary oil reservoir in north central Oklahoma, USA.</title>
        <authorList>
            <person name="Youssef N.H."/>
            <person name="Yadav A."/>
            <person name="Elshahed M.S."/>
        </authorList>
    </citation>
    <scope>NUCLEOTIDE SEQUENCE [LARGE SCALE GENOMIC DNA]</scope>
    <source>
        <strain evidence="8">ARYD1</strain>
    </source>
</reference>
<evidence type="ECO:0000256" key="5">
    <source>
        <dbReference type="HAMAP-Rule" id="MF_00014"/>
    </source>
</evidence>
<organism evidence="8 9">
    <name type="scientific">Flexistipes sinusarabici</name>
    <dbReference type="NCBI Taxonomy" id="2352"/>
    <lineage>
        <taxon>Bacteria</taxon>
        <taxon>Pseudomonadati</taxon>
        <taxon>Deferribacterota</taxon>
        <taxon>Deferribacteres</taxon>
        <taxon>Deferribacterales</taxon>
        <taxon>Flexistipitaceae</taxon>
        <taxon>Flexistipes</taxon>
    </lineage>
</organism>
<keyword evidence="3 5" id="KW-0698">rRNA processing</keyword>
<dbReference type="InterPro" id="IPR009000">
    <property type="entry name" value="Transl_B-barrel_sf"/>
</dbReference>
<accession>A0A5D0MQZ3</accession>
<keyword evidence="2 5" id="KW-0690">Ribosome biogenesis</keyword>
<dbReference type="SUPFAM" id="SSF50447">
    <property type="entry name" value="Translation proteins"/>
    <property type="match status" value="1"/>
</dbReference>
<dbReference type="AlphaFoldDB" id="A0A5D0MQZ3"/>
<dbReference type="GO" id="GO:0006364">
    <property type="term" value="P:rRNA processing"/>
    <property type="evidence" value="ECO:0007669"/>
    <property type="project" value="UniProtKB-UniRule"/>
</dbReference>
<dbReference type="GO" id="GO:0043022">
    <property type="term" value="F:ribosome binding"/>
    <property type="evidence" value="ECO:0007669"/>
    <property type="project" value="InterPro"/>
</dbReference>
<dbReference type="Pfam" id="PF24986">
    <property type="entry name" value="PRC_RimM"/>
    <property type="match status" value="1"/>
</dbReference>
<dbReference type="InterPro" id="IPR002676">
    <property type="entry name" value="RimM_N"/>
</dbReference>
<dbReference type="GO" id="GO:0005840">
    <property type="term" value="C:ribosome"/>
    <property type="evidence" value="ECO:0007669"/>
    <property type="project" value="InterPro"/>
</dbReference>
<comment type="subunit">
    <text evidence="5">Binds ribosomal protein uS19.</text>
</comment>
<dbReference type="GO" id="GO:0042274">
    <property type="term" value="P:ribosomal small subunit biogenesis"/>
    <property type="evidence" value="ECO:0007669"/>
    <property type="project" value="UniProtKB-UniRule"/>
</dbReference>
<dbReference type="Gene3D" id="2.40.30.60">
    <property type="entry name" value="RimM"/>
    <property type="match status" value="1"/>
</dbReference>
<comment type="similarity">
    <text evidence="5">Belongs to the RimM family.</text>
</comment>
<evidence type="ECO:0000259" key="6">
    <source>
        <dbReference type="Pfam" id="PF01782"/>
    </source>
</evidence>
<dbReference type="InterPro" id="IPR011961">
    <property type="entry name" value="RimM"/>
</dbReference>
<comment type="caution">
    <text evidence="8">The sequence shown here is derived from an EMBL/GenBank/DDBJ whole genome shotgun (WGS) entry which is preliminary data.</text>
</comment>
<dbReference type="PANTHER" id="PTHR33692:SF1">
    <property type="entry name" value="RIBOSOME MATURATION FACTOR RIMM"/>
    <property type="match status" value="1"/>
</dbReference>
<sequence length="171" mass="19326">MKFFRIGRVAGHHGLDGEIKVRPITDNIDLYNSLSHIMLSADGEVKKSYKIESFFLQNKFFIITLEGLNDIEEAKALKGMEVVVPETFLPGAQSDEIYWYKIKGSSVFDENGRDIGVLYDYIESGGTDVFEIKGHDGILYLISNNPDHIKKIDEKRKSIHINSDGLVSEEV</sequence>
<dbReference type="InterPro" id="IPR056792">
    <property type="entry name" value="PRC_RimM"/>
</dbReference>
<dbReference type="RefSeq" id="WP_303700386.1">
    <property type="nucleotide sequence ID" value="NZ_VSIV01000068.1"/>
</dbReference>
<feature type="domain" description="Ribosome maturation factor RimM PRC barrel" evidence="7">
    <location>
        <begin position="99"/>
        <end position="160"/>
    </location>
</feature>
<comment type="domain">
    <text evidence="5">The PRC barrel domain binds ribosomal protein uS19.</text>
</comment>
<dbReference type="EMBL" id="VSIV01000068">
    <property type="protein sequence ID" value="TYB34183.1"/>
    <property type="molecule type" value="Genomic_DNA"/>
</dbReference>
<dbReference type="SUPFAM" id="SSF50346">
    <property type="entry name" value="PRC-barrel domain"/>
    <property type="match status" value="1"/>
</dbReference>
<evidence type="ECO:0000313" key="8">
    <source>
        <dbReference type="EMBL" id="TYB34183.1"/>
    </source>
</evidence>
<dbReference type="Gene3D" id="2.30.30.240">
    <property type="entry name" value="PRC-barrel domain"/>
    <property type="match status" value="1"/>
</dbReference>
<feature type="domain" description="RimM N-terminal" evidence="6">
    <location>
        <begin position="6"/>
        <end position="86"/>
    </location>
</feature>
<dbReference type="InterPro" id="IPR036976">
    <property type="entry name" value="RimM_N_sf"/>
</dbReference>
<name>A0A5D0MQZ3_FLESI</name>
<keyword evidence="1 5" id="KW-0963">Cytoplasm</keyword>
<evidence type="ECO:0000256" key="1">
    <source>
        <dbReference type="ARBA" id="ARBA00022490"/>
    </source>
</evidence>
<keyword evidence="4 5" id="KW-0143">Chaperone</keyword>
<dbReference type="GO" id="GO:0005737">
    <property type="term" value="C:cytoplasm"/>
    <property type="evidence" value="ECO:0007669"/>
    <property type="project" value="UniProtKB-SubCell"/>
</dbReference>
<dbReference type="PANTHER" id="PTHR33692">
    <property type="entry name" value="RIBOSOME MATURATION FACTOR RIMM"/>
    <property type="match status" value="1"/>
</dbReference>
<evidence type="ECO:0000256" key="3">
    <source>
        <dbReference type="ARBA" id="ARBA00022552"/>
    </source>
</evidence>
<dbReference type="NCBIfam" id="TIGR02273">
    <property type="entry name" value="16S_RimM"/>
    <property type="match status" value="1"/>
</dbReference>
<dbReference type="Pfam" id="PF01782">
    <property type="entry name" value="RimM"/>
    <property type="match status" value="1"/>
</dbReference>
<evidence type="ECO:0000256" key="2">
    <source>
        <dbReference type="ARBA" id="ARBA00022517"/>
    </source>
</evidence>
<comment type="subcellular location">
    <subcellularLocation>
        <location evidence="5">Cytoplasm</location>
    </subcellularLocation>
</comment>
<dbReference type="InterPro" id="IPR011033">
    <property type="entry name" value="PRC_barrel-like_sf"/>
</dbReference>
<proteinExistence type="inferred from homology"/>
<evidence type="ECO:0000256" key="4">
    <source>
        <dbReference type="ARBA" id="ARBA00023186"/>
    </source>
</evidence>
<evidence type="ECO:0000259" key="7">
    <source>
        <dbReference type="Pfam" id="PF24986"/>
    </source>
</evidence>
<gene>
    <name evidence="5 8" type="primary">rimM</name>
    <name evidence="8" type="ORF">FXF49_02770</name>
</gene>
<dbReference type="HAMAP" id="MF_00014">
    <property type="entry name" value="Ribosome_mat_RimM"/>
    <property type="match status" value="1"/>
</dbReference>
<comment type="function">
    <text evidence="5">An accessory protein needed during the final step in the assembly of 30S ribosomal subunit, possibly for assembly of the head region. Essential for efficient processing of 16S rRNA. May be needed both before and after RbfA during the maturation of 16S rRNA. It has affinity for free ribosomal 30S subunits but not for 70S ribosomes.</text>
</comment>
<evidence type="ECO:0000313" key="9">
    <source>
        <dbReference type="Proteomes" id="UP000323337"/>
    </source>
</evidence>
<dbReference type="Proteomes" id="UP000323337">
    <property type="component" value="Unassembled WGS sequence"/>
</dbReference>
<protein>
    <recommendedName>
        <fullName evidence="5">Ribosome maturation factor RimM</fullName>
    </recommendedName>
</protein>